<dbReference type="PROSITE" id="PS01010">
    <property type="entry name" value="CRISP_2"/>
    <property type="match status" value="1"/>
</dbReference>
<proteinExistence type="predicted"/>
<dbReference type="InterPro" id="IPR014044">
    <property type="entry name" value="CAP_dom"/>
</dbReference>
<dbReference type="InterPro" id="IPR001283">
    <property type="entry name" value="CRISP-related"/>
</dbReference>
<dbReference type="GeneID" id="20212622"/>
<dbReference type="PANTHER" id="PTHR10334">
    <property type="entry name" value="CYSTEINE-RICH SECRETORY PROTEIN-RELATED"/>
    <property type="match status" value="1"/>
</dbReference>
<dbReference type="InterPro" id="IPR035940">
    <property type="entry name" value="CAP_sf"/>
</dbReference>
<dbReference type="RefSeq" id="XP_009024969.1">
    <property type="nucleotide sequence ID" value="XM_009026721.1"/>
</dbReference>
<dbReference type="HOGENOM" id="CLU_2226034_0_0_1"/>
<sequence>MEWFNEKPKYNFATNTCAVGFMCGHYTQVVWASTTTEVGCAHAVCQTSQFIYPSGLFVACNYGPPGNYPGESPYTVGPACETCTETCTDGLCEFSFLTEIGEFNPS</sequence>
<dbReference type="GO" id="GO:0005576">
    <property type="term" value="C:extracellular region"/>
    <property type="evidence" value="ECO:0007669"/>
    <property type="project" value="InterPro"/>
</dbReference>
<dbReference type="OMA" id="HANNSCV"/>
<dbReference type="Gene3D" id="3.40.33.10">
    <property type="entry name" value="CAP"/>
    <property type="match status" value="1"/>
</dbReference>
<dbReference type="STRING" id="6412.T1FUX6"/>
<evidence type="ECO:0000313" key="3">
    <source>
        <dbReference type="EnsemblMetazoa" id="HelroP193377"/>
    </source>
</evidence>
<dbReference type="Proteomes" id="UP000015101">
    <property type="component" value="Unassembled WGS sequence"/>
</dbReference>
<dbReference type="OrthoDB" id="43654at2759"/>
<dbReference type="KEGG" id="hro:HELRODRAFT_193377"/>
<dbReference type="EMBL" id="AMQM01006513">
    <property type="status" value="NOT_ANNOTATED_CDS"/>
    <property type="molecule type" value="Genomic_DNA"/>
</dbReference>
<feature type="domain" description="SCP" evidence="1">
    <location>
        <begin position="2"/>
        <end position="70"/>
    </location>
</feature>
<protein>
    <recommendedName>
        <fullName evidence="1">SCP domain-containing protein</fullName>
    </recommendedName>
</protein>
<accession>T1FUX6</accession>
<dbReference type="InterPro" id="IPR018244">
    <property type="entry name" value="Allrgn_V5/Tpx1_CS"/>
</dbReference>
<gene>
    <name evidence="3" type="primary">20212622</name>
    <name evidence="2" type="ORF">HELRODRAFT_193377</name>
</gene>
<dbReference type="CTD" id="20212622"/>
<dbReference type="SMART" id="SM00198">
    <property type="entry name" value="SCP"/>
    <property type="match status" value="1"/>
</dbReference>
<dbReference type="PROSITE" id="PS01009">
    <property type="entry name" value="CRISP_1"/>
    <property type="match status" value="1"/>
</dbReference>
<reference evidence="2 4" key="2">
    <citation type="journal article" date="2013" name="Nature">
        <title>Insights into bilaterian evolution from three spiralian genomes.</title>
        <authorList>
            <person name="Simakov O."/>
            <person name="Marletaz F."/>
            <person name="Cho S.J."/>
            <person name="Edsinger-Gonzales E."/>
            <person name="Havlak P."/>
            <person name="Hellsten U."/>
            <person name="Kuo D.H."/>
            <person name="Larsson T."/>
            <person name="Lv J."/>
            <person name="Arendt D."/>
            <person name="Savage R."/>
            <person name="Osoegawa K."/>
            <person name="de Jong P."/>
            <person name="Grimwood J."/>
            <person name="Chapman J.A."/>
            <person name="Shapiro H."/>
            <person name="Aerts A."/>
            <person name="Otillar R.P."/>
            <person name="Terry A.Y."/>
            <person name="Boore J.L."/>
            <person name="Grigoriev I.V."/>
            <person name="Lindberg D.R."/>
            <person name="Seaver E.C."/>
            <person name="Weisblat D.A."/>
            <person name="Putnam N.H."/>
            <person name="Rokhsar D.S."/>
        </authorList>
    </citation>
    <scope>NUCLEOTIDE SEQUENCE</scope>
</reference>
<evidence type="ECO:0000313" key="2">
    <source>
        <dbReference type="EMBL" id="ESN96819.1"/>
    </source>
</evidence>
<dbReference type="Pfam" id="PF00188">
    <property type="entry name" value="CAP"/>
    <property type="match status" value="1"/>
</dbReference>
<dbReference type="InParanoid" id="T1FUX6"/>
<reference evidence="3" key="3">
    <citation type="submission" date="2015-06" db="UniProtKB">
        <authorList>
            <consortium name="EnsemblMetazoa"/>
        </authorList>
    </citation>
    <scope>IDENTIFICATION</scope>
</reference>
<organism evidence="3 4">
    <name type="scientific">Helobdella robusta</name>
    <name type="common">Californian leech</name>
    <dbReference type="NCBI Taxonomy" id="6412"/>
    <lineage>
        <taxon>Eukaryota</taxon>
        <taxon>Metazoa</taxon>
        <taxon>Spiralia</taxon>
        <taxon>Lophotrochozoa</taxon>
        <taxon>Annelida</taxon>
        <taxon>Clitellata</taxon>
        <taxon>Hirudinea</taxon>
        <taxon>Rhynchobdellida</taxon>
        <taxon>Glossiphoniidae</taxon>
        <taxon>Helobdella</taxon>
    </lineage>
</organism>
<evidence type="ECO:0000259" key="1">
    <source>
        <dbReference type="SMART" id="SM00198"/>
    </source>
</evidence>
<dbReference type="SUPFAM" id="SSF55797">
    <property type="entry name" value="PR-1-like"/>
    <property type="match status" value="1"/>
</dbReference>
<reference evidence="4" key="1">
    <citation type="submission" date="2012-12" db="EMBL/GenBank/DDBJ databases">
        <authorList>
            <person name="Hellsten U."/>
            <person name="Grimwood J."/>
            <person name="Chapman J.A."/>
            <person name="Shapiro H."/>
            <person name="Aerts A."/>
            <person name="Otillar R.P."/>
            <person name="Terry A.Y."/>
            <person name="Boore J.L."/>
            <person name="Simakov O."/>
            <person name="Marletaz F."/>
            <person name="Cho S.-J."/>
            <person name="Edsinger-Gonzales E."/>
            <person name="Havlak P."/>
            <person name="Kuo D.-H."/>
            <person name="Larsson T."/>
            <person name="Lv J."/>
            <person name="Arendt D."/>
            <person name="Savage R."/>
            <person name="Osoegawa K."/>
            <person name="de Jong P."/>
            <person name="Lindberg D.R."/>
            <person name="Seaver E.C."/>
            <person name="Weisblat D.A."/>
            <person name="Putnam N.H."/>
            <person name="Grigoriev I.V."/>
            <person name="Rokhsar D.S."/>
        </authorList>
    </citation>
    <scope>NUCLEOTIDE SEQUENCE</scope>
</reference>
<dbReference type="AlphaFoldDB" id="T1FUX6"/>
<dbReference type="EMBL" id="KB097487">
    <property type="protein sequence ID" value="ESN96819.1"/>
    <property type="molecule type" value="Genomic_DNA"/>
</dbReference>
<name>T1FUX6_HELRO</name>
<dbReference type="EnsemblMetazoa" id="HelroT193377">
    <property type="protein sequence ID" value="HelroP193377"/>
    <property type="gene ID" value="HelroG193377"/>
</dbReference>
<evidence type="ECO:0000313" key="4">
    <source>
        <dbReference type="Proteomes" id="UP000015101"/>
    </source>
</evidence>
<keyword evidence="4" id="KW-1185">Reference proteome</keyword>
<dbReference type="eggNOG" id="KOG3017">
    <property type="taxonomic scope" value="Eukaryota"/>
</dbReference>